<comment type="caution">
    <text evidence="1">The sequence shown here is derived from an EMBL/GenBank/DDBJ whole genome shotgun (WGS) entry which is preliminary data.</text>
</comment>
<gene>
    <name evidence="1" type="ORF">SNF14_03455</name>
</gene>
<protein>
    <submittedName>
        <fullName evidence="1">Uncharacterized protein</fullName>
    </submittedName>
</protein>
<sequence length="90" mass="10389">MSIQKKLKVVSVIEEGKSIPKRLKSDIEVLDREYPEIKIEFIELKGTFGPILIKQLSEEWEIPINFMFIGSPGDKFPYRVEQLGGVRLII</sequence>
<organism evidence="1 2">
    <name type="scientific">Winogradskyella aquimaris</name>
    <dbReference type="NCBI Taxonomy" id="864074"/>
    <lineage>
        <taxon>Bacteria</taxon>
        <taxon>Pseudomonadati</taxon>
        <taxon>Bacteroidota</taxon>
        <taxon>Flavobacteriia</taxon>
        <taxon>Flavobacteriales</taxon>
        <taxon>Flavobacteriaceae</taxon>
        <taxon>Winogradskyella</taxon>
    </lineage>
</organism>
<proteinExistence type="predicted"/>
<dbReference type="RefSeq" id="WP_320554751.1">
    <property type="nucleotide sequence ID" value="NZ_JAXDAE010000002.1"/>
</dbReference>
<accession>A0ABU5EJH0</accession>
<keyword evidence="2" id="KW-1185">Reference proteome</keyword>
<evidence type="ECO:0000313" key="2">
    <source>
        <dbReference type="Proteomes" id="UP001285855"/>
    </source>
</evidence>
<name>A0ABU5EJH0_9FLAO</name>
<evidence type="ECO:0000313" key="1">
    <source>
        <dbReference type="EMBL" id="MDY2586378.1"/>
    </source>
</evidence>
<dbReference type="Proteomes" id="UP001285855">
    <property type="component" value="Unassembled WGS sequence"/>
</dbReference>
<reference evidence="1 2" key="1">
    <citation type="submission" date="2023-11" db="EMBL/GenBank/DDBJ databases">
        <title>Winogradskyella pelagius sp. nov., isolated from coastal sediment.</title>
        <authorList>
            <person name="Li F."/>
        </authorList>
    </citation>
    <scope>NUCLEOTIDE SEQUENCE [LARGE SCALE GENOMIC DNA]</scope>
    <source>
        <strain evidence="1 2">KCTC 23502</strain>
    </source>
</reference>
<dbReference type="EMBL" id="JAXDAE010000002">
    <property type="protein sequence ID" value="MDY2586378.1"/>
    <property type="molecule type" value="Genomic_DNA"/>
</dbReference>